<dbReference type="PANTHER" id="PTHR43736">
    <property type="entry name" value="ADP-RIBOSE PYROPHOSPHATASE"/>
    <property type="match status" value="1"/>
</dbReference>
<dbReference type="EMBL" id="CP012159">
    <property type="protein sequence ID" value="AKT36925.1"/>
    <property type="molecule type" value="Genomic_DNA"/>
</dbReference>
<evidence type="ECO:0000259" key="2">
    <source>
        <dbReference type="PROSITE" id="PS51462"/>
    </source>
</evidence>
<dbReference type="InterPro" id="IPR020084">
    <property type="entry name" value="NUDIX_hydrolase_CS"/>
</dbReference>
<dbReference type="Gene3D" id="3.90.79.10">
    <property type="entry name" value="Nucleoside Triphosphate Pyrophosphohydrolase"/>
    <property type="match status" value="1"/>
</dbReference>
<dbReference type="GO" id="GO:0016787">
    <property type="term" value="F:hydrolase activity"/>
    <property type="evidence" value="ECO:0007669"/>
    <property type="project" value="UniProtKB-KW"/>
</dbReference>
<evidence type="ECO:0000313" key="3">
    <source>
        <dbReference type="EMBL" id="AKT36925.1"/>
    </source>
</evidence>
<dbReference type="RefSeq" id="WP_245678302.1">
    <property type="nucleotide sequence ID" value="NZ_CP012159.1"/>
</dbReference>
<dbReference type="Pfam" id="PF00293">
    <property type="entry name" value="NUDIX"/>
    <property type="match status" value="1"/>
</dbReference>
<evidence type="ECO:0000256" key="1">
    <source>
        <dbReference type="ARBA" id="ARBA00022801"/>
    </source>
</evidence>
<dbReference type="PROSITE" id="PS00893">
    <property type="entry name" value="NUDIX_BOX"/>
    <property type="match status" value="1"/>
</dbReference>
<dbReference type="InterPro" id="IPR015797">
    <property type="entry name" value="NUDIX_hydrolase-like_dom_sf"/>
</dbReference>
<dbReference type="SUPFAM" id="SSF55811">
    <property type="entry name" value="Nudix"/>
    <property type="match status" value="1"/>
</dbReference>
<keyword evidence="4" id="KW-1185">Reference proteome</keyword>
<organism evidence="3 4">
    <name type="scientific">Chondromyces crocatus</name>
    <dbReference type="NCBI Taxonomy" id="52"/>
    <lineage>
        <taxon>Bacteria</taxon>
        <taxon>Pseudomonadati</taxon>
        <taxon>Myxococcota</taxon>
        <taxon>Polyangia</taxon>
        <taxon>Polyangiales</taxon>
        <taxon>Polyangiaceae</taxon>
        <taxon>Chondromyces</taxon>
    </lineage>
</organism>
<gene>
    <name evidence="3" type="ORF">CMC5_010460</name>
</gene>
<feature type="domain" description="Nudix hydrolase" evidence="2">
    <location>
        <begin position="4"/>
        <end position="140"/>
    </location>
</feature>
<dbReference type="Proteomes" id="UP000067626">
    <property type="component" value="Chromosome"/>
</dbReference>
<protein>
    <submittedName>
        <fullName evidence="3">NUDIX hydrolase</fullName>
    </submittedName>
</protein>
<dbReference type="KEGG" id="ccro:CMC5_010460"/>
<evidence type="ECO:0000313" key="4">
    <source>
        <dbReference type="Proteomes" id="UP000067626"/>
    </source>
</evidence>
<dbReference type="PANTHER" id="PTHR43736:SF1">
    <property type="entry name" value="DIHYDRONEOPTERIN TRIPHOSPHATE DIPHOSPHATASE"/>
    <property type="match status" value="1"/>
</dbReference>
<keyword evidence="1 3" id="KW-0378">Hydrolase</keyword>
<dbReference type="STRING" id="52.CMC5_010460"/>
<name>A0A0K1E7T2_CHOCO</name>
<reference evidence="3 4" key="1">
    <citation type="submission" date="2015-07" db="EMBL/GenBank/DDBJ databases">
        <title>Genome analysis of myxobacterium Chondromyces crocatus Cm c5 reveals a high potential for natural compound synthesis and the genetic basis for the loss of fruiting body formation.</title>
        <authorList>
            <person name="Zaburannyi N."/>
            <person name="Bunk B."/>
            <person name="Maier J."/>
            <person name="Overmann J."/>
            <person name="Mueller R."/>
        </authorList>
    </citation>
    <scope>NUCLEOTIDE SEQUENCE [LARGE SCALE GENOMIC DNA]</scope>
    <source>
        <strain evidence="3 4">Cm c5</strain>
    </source>
</reference>
<dbReference type="PROSITE" id="PS51462">
    <property type="entry name" value="NUDIX"/>
    <property type="match status" value="1"/>
</dbReference>
<dbReference type="InterPro" id="IPR000086">
    <property type="entry name" value="NUDIX_hydrolase_dom"/>
</dbReference>
<sequence>MPMTLRRAFSVAIYPRYQGRVLLIHHRRLGIWLPPGGELLADETPLEAAKRELREETGLEGRFPVVSDVEGTPPGLIGYEEHIAGSKGMHLNFVFVADVDTDTVQPNDEFEAWRWVDHFDDIGGPPNVAQLGKIALAART</sequence>
<dbReference type="AlphaFoldDB" id="A0A0K1E7T2"/>
<proteinExistence type="predicted"/>
<accession>A0A0K1E7T2</accession>